<dbReference type="KEGG" id="tae:TepiRe1_1482"/>
<protein>
    <recommendedName>
        <fullName evidence="1">DUF2229 domain-containing protein</fullName>
    </recommendedName>
</protein>
<organism evidence="2 3">
    <name type="scientific">Tepidanaerobacter acetatoxydans (strain DSM 21804 / JCM 16047 / Re1)</name>
    <dbReference type="NCBI Taxonomy" id="1209989"/>
    <lineage>
        <taxon>Bacteria</taxon>
        <taxon>Bacillati</taxon>
        <taxon>Bacillota</taxon>
        <taxon>Clostridia</taxon>
        <taxon>Thermosediminibacterales</taxon>
        <taxon>Tepidanaerobacteraceae</taxon>
        <taxon>Tepidanaerobacter</taxon>
    </lineage>
</organism>
<dbReference type="Gene3D" id="3.40.50.11900">
    <property type="match status" value="1"/>
</dbReference>
<dbReference type="InterPro" id="IPR018709">
    <property type="entry name" value="CoA_activase_DUF2229"/>
</dbReference>
<dbReference type="STRING" id="1209989.TepRe1_1370"/>
<dbReference type="PANTHER" id="PTHR32329:SF2">
    <property type="entry name" value="BIFUNCTIONAL PROTEIN [INCLUDES 2-HYDROXYACYL-COA DEHYDRATASE (N-TER) AND ITS ACTIVATOR DOMAIN (C_TERM)"/>
    <property type="match status" value="1"/>
</dbReference>
<dbReference type="eggNOG" id="COG3580">
    <property type="taxonomic scope" value="Bacteria"/>
</dbReference>
<gene>
    <name evidence="2" type="ordered locus">TEPIRE1_1482</name>
</gene>
<dbReference type="AlphaFoldDB" id="F4LUZ0"/>
<dbReference type="PANTHER" id="PTHR32329">
    <property type="entry name" value="BIFUNCTIONAL PROTEIN [INCLUDES 2-HYDROXYACYL-COA DEHYDRATASE (N-TER) AND ITS ACTIVATOR DOMAIN (C_TERM)-RELATED"/>
    <property type="match status" value="1"/>
</dbReference>
<dbReference type="HOGENOM" id="CLU_079876_0_0_9"/>
<dbReference type="Pfam" id="PF09989">
    <property type="entry name" value="DUF2229"/>
    <property type="match status" value="1"/>
</dbReference>
<dbReference type="Proteomes" id="UP000010802">
    <property type="component" value="Chromosome"/>
</dbReference>
<keyword evidence="3" id="KW-1185">Reference proteome</keyword>
<sequence length="370" mass="42988">MKNDSTYNKIHYALNVSLEKESSYNRIKIKLLRRVRALYIGIPRALFYYKYYPFWKNFFELLGYKVVLSSPTNKEIVKKGIELCVDDACLPIKVFHGHVADLIGKADAIYIPRIISIEPKEYICPKFLGLPDMIRNSIPNLPYIIEPELNLYRGKNKILNHILQISEFLNVSKRKAFIAYNKSLRIQRQFDSRLIEKQIIPQDALCNNQESSSNNSHIKNSNNLKVLLLGHNYNIYDDFISMGLVRKLQKQNINFITSEMVTEKIILEGTKKLEKNMFWTLGKQTIGTAYYFLDRKKVDGIIHVASFGCGPDSLVGELIEKRTKRDYDIPFLYLNLDEHAAEIGFNTRLEAFLDVLEGRKYFEDNISTYG</sequence>
<evidence type="ECO:0000313" key="3">
    <source>
        <dbReference type="Proteomes" id="UP000010802"/>
    </source>
</evidence>
<reference evidence="3" key="1">
    <citation type="journal article" date="2013" name="Genome Announc.">
        <title>First genome sequence of a syntrophic acetate-oxidizing bacterium, Tepidanaerobacter acetatoxydans strain Re1.</title>
        <authorList>
            <person name="Manzoor S."/>
            <person name="Bongcam-Rudloff E."/>
            <person name="Schnurer A."/>
            <person name="Muller B."/>
        </authorList>
    </citation>
    <scope>NUCLEOTIDE SEQUENCE [LARGE SCALE GENOMIC DNA]</scope>
    <source>
        <strain evidence="3">Re1</strain>
    </source>
</reference>
<dbReference type="EMBL" id="HF563609">
    <property type="protein sequence ID" value="CDI40709.1"/>
    <property type="molecule type" value="Genomic_DNA"/>
</dbReference>
<proteinExistence type="predicted"/>
<feature type="domain" description="DUF2229" evidence="1">
    <location>
        <begin position="40"/>
        <end position="261"/>
    </location>
</feature>
<evidence type="ECO:0000259" key="1">
    <source>
        <dbReference type="Pfam" id="PF09989"/>
    </source>
</evidence>
<evidence type="ECO:0000313" key="2">
    <source>
        <dbReference type="EMBL" id="CDI40709.1"/>
    </source>
</evidence>
<dbReference type="InterPro" id="IPR010327">
    <property type="entry name" value="FldB/FldC_alpha/beta"/>
</dbReference>
<dbReference type="KEGG" id="tep:TepRe1_1370"/>
<dbReference type="Pfam" id="PF06050">
    <property type="entry name" value="HGD-D"/>
    <property type="match status" value="1"/>
</dbReference>
<name>F4LUZ0_TEPAE</name>
<dbReference type="InterPro" id="IPR051805">
    <property type="entry name" value="Dehydratase_Activator_Redct"/>
</dbReference>
<accession>F4LUZ0</accession>